<evidence type="ECO:0000256" key="1">
    <source>
        <dbReference type="SAM" id="MobiDB-lite"/>
    </source>
</evidence>
<name>A0A9X2Q5K5_9BACT</name>
<protein>
    <submittedName>
        <fullName evidence="2">Uncharacterized protein</fullName>
    </submittedName>
</protein>
<dbReference type="RefSeq" id="WP_259080595.1">
    <property type="nucleotide sequence ID" value="NZ_JANTYZ010000014.1"/>
</dbReference>
<dbReference type="Proteomes" id="UP001155027">
    <property type="component" value="Unassembled WGS sequence"/>
</dbReference>
<proteinExistence type="predicted"/>
<dbReference type="EMBL" id="JANUAU010000007">
    <property type="protein sequence ID" value="MCS3678400.1"/>
    <property type="molecule type" value="Genomic_DNA"/>
</dbReference>
<sequence>MEDLLANRSSPDDGSPSGDGRRGGRTVHVKFKLSKDAMEAKEALAAHWDVSEQEGAEMAAQLTVSFLKDEDEDTRHRFVEKARDQPRPRTRTTHAVRRATKSLLETTASNLDLTRDQCLDACLRLAYTIIQFLREDQLERHEAHLSALRTLLDRAQTIEADLQEEATAIDPLKPAITAVRRRIEAIVEDVEDELSRGRPLDRTHEFT</sequence>
<feature type="compositionally biased region" description="Low complexity" evidence="1">
    <location>
        <begin position="8"/>
        <end position="18"/>
    </location>
</feature>
<evidence type="ECO:0000313" key="4">
    <source>
        <dbReference type="Proteomes" id="UP001155027"/>
    </source>
</evidence>
<reference evidence="2" key="1">
    <citation type="submission" date="2022-08" db="EMBL/GenBank/DDBJ databases">
        <title>Genomic Encyclopedia of Type Strains, Phase V (KMG-V): Genome sequencing to study the core and pangenomes of soil and plant-associated prokaryotes.</title>
        <authorList>
            <person name="Whitman W."/>
        </authorList>
    </citation>
    <scope>NUCLEOTIDE SEQUENCE</scope>
    <source>
        <strain evidence="2">0</strain>
        <strain evidence="3">SP2016B</strain>
    </source>
</reference>
<evidence type="ECO:0000313" key="2">
    <source>
        <dbReference type="EMBL" id="MCS3678400.1"/>
    </source>
</evidence>
<dbReference type="AlphaFoldDB" id="A0A9X2Q5K5"/>
<comment type="caution">
    <text evidence="2">The sequence shown here is derived from an EMBL/GenBank/DDBJ whole genome shotgun (WGS) entry which is preliminary data.</text>
</comment>
<gene>
    <name evidence="2" type="ORF">GGP71_002331</name>
    <name evidence="3" type="ORF">GGP82_003089</name>
</gene>
<accession>A0A9X2Q5K5</accession>
<feature type="region of interest" description="Disordered" evidence="1">
    <location>
        <begin position="1"/>
        <end position="25"/>
    </location>
</feature>
<dbReference type="Proteomes" id="UP001155034">
    <property type="component" value="Unassembled WGS sequence"/>
</dbReference>
<dbReference type="EMBL" id="JANTYZ010000014">
    <property type="protein sequence ID" value="MCS3866515.1"/>
    <property type="molecule type" value="Genomic_DNA"/>
</dbReference>
<organism evidence="2 4">
    <name type="scientific">Salinibacter ruber</name>
    <dbReference type="NCBI Taxonomy" id="146919"/>
    <lineage>
        <taxon>Bacteria</taxon>
        <taxon>Pseudomonadati</taxon>
        <taxon>Rhodothermota</taxon>
        <taxon>Rhodothermia</taxon>
        <taxon>Rhodothermales</taxon>
        <taxon>Salinibacteraceae</taxon>
        <taxon>Salinibacter</taxon>
    </lineage>
</organism>
<evidence type="ECO:0000313" key="3">
    <source>
        <dbReference type="EMBL" id="MCS3866515.1"/>
    </source>
</evidence>